<dbReference type="EMBL" id="JAOPGA020000460">
    <property type="protein sequence ID" value="KAL0478679.1"/>
    <property type="molecule type" value="Genomic_DNA"/>
</dbReference>
<protein>
    <submittedName>
        <fullName evidence="1">Uncharacterized protein</fullName>
    </submittedName>
</protein>
<dbReference type="AlphaFoldDB" id="A0AAW2YPV5"/>
<reference evidence="1 2" key="1">
    <citation type="submission" date="2024-03" db="EMBL/GenBank/DDBJ databases">
        <title>The Acrasis kona genome and developmental transcriptomes reveal deep origins of eukaryotic multicellular pathways.</title>
        <authorList>
            <person name="Sheikh S."/>
            <person name="Fu C.-J."/>
            <person name="Brown M.W."/>
            <person name="Baldauf S.L."/>
        </authorList>
    </citation>
    <scope>NUCLEOTIDE SEQUENCE [LARGE SCALE GENOMIC DNA]</scope>
    <source>
        <strain evidence="1 2">ATCC MYA-3509</strain>
    </source>
</reference>
<evidence type="ECO:0000313" key="1">
    <source>
        <dbReference type="EMBL" id="KAL0478679.1"/>
    </source>
</evidence>
<comment type="caution">
    <text evidence="1">The sequence shown here is derived from an EMBL/GenBank/DDBJ whole genome shotgun (WGS) entry which is preliminary data.</text>
</comment>
<proteinExistence type="predicted"/>
<feature type="non-terminal residue" evidence="1">
    <location>
        <position position="733"/>
    </location>
</feature>
<sequence>MVKNTLLKCMHLDTIKFMCDIATNDLQSEQVVEFLCEHCNNANYLITASDHVLKSNPNNKQMLKISLRAFSLQFKSSTHQQFDPFICQMAFRHVAPFESDSLRELIRIILNECCALNNADLFQNQFSKSSDPFAAHSPSTLHSDSKILNFVDGFTQGILVYLLNEGKEYQSILTLCEYLSNAMSLVPEPHPSDAIDFGIPTSTINLICDCSDCATIKSFLIDPHQQSVSIPVPDHKIKDISAHIFHELINTQESYSDSANDRVGGVVAGILYVEPRYEGGRRVEITKKKEQMASNQKQRNLKLIKLHRSIITRIVVAAIYSGVKLDVLMEKCLSCAVPEGSLCHPDVAVHAIRTLRALNVNHVDLEKQLSRGAIVKLSEQLKYNSVLPGVKFAVSELMKMCDDFEATSKYLRALFELDRGKMDCFLRLRQAFLQRNKFAEWAHERVELFKILYSINKEEHESGKDVVVTNPLLMNRRMLDPDIYDAGHYKQNQILLLLNDHVRMLTLEGFVGDALEMINIVTHTSHEQSDRYGHSNTLLYDSVTHHFTCMVHHGITEKTVRDCYRKKLLSMSRESNEHAEYHGYNHHSKPRFMELLLHICNCNYVELCLSVAMEHHNNFLPQVVQRNYKGFRTWMRYYAVIYKKCGKGVQFENGVLIPTCNRLKTKKALVRDLMSELSLRPTGNDTLVMPPLTALGVVSDFEATGPDRLVPTETNEIFNSLLPQTKSGQANQD</sequence>
<gene>
    <name evidence="1" type="ORF">AKO1_008273</name>
</gene>
<dbReference type="Proteomes" id="UP001431209">
    <property type="component" value="Unassembled WGS sequence"/>
</dbReference>
<name>A0AAW2YPV5_9EUKA</name>
<organism evidence="1 2">
    <name type="scientific">Acrasis kona</name>
    <dbReference type="NCBI Taxonomy" id="1008807"/>
    <lineage>
        <taxon>Eukaryota</taxon>
        <taxon>Discoba</taxon>
        <taxon>Heterolobosea</taxon>
        <taxon>Tetramitia</taxon>
        <taxon>Eutetramitia</taxon>
        <taxon>Acrasidae</taxon>
        <taxon>Acrasis</taxon>
    </lineage>
</organism>
<accession>A0AAW2YPV5</accession>
<evidence type="ECO:0000313" key="2">
    <source>
        <dbReference type="Proteomes" id="UP001431209"/>
    </source>
</evidence>
<keyword evidence="2" id="KW-1185">Reference proteome</keyword>